<dbReference type="HOGENOM" id="CLU_063039_0_0_4"/>
<dbReference type="PANTHER" id="PTHR43299:SF1">
    <property type="entry name" value="UPF0718 PROTEIN YRAQ"/>
    <property type="match status" value="1"/>
</dbReference>
<evidence type="ECO:0000256" key="5">
    <source>
        <dbReference type="ARBA" id="ARBA00022989"/>
    </source>
</evidence>
<comment type="similarity">
    <text evidence="2">Belongs to the UPF0718 family.</text>
</comment>
<evidence type="ECO:0000256" key="1">
    <source>
        <dbReference type="ARBA" id="ARBA00004651"/>
    </source>
</evidence>
<dbReference type="PANTHER" id="PTHR43299">
    <property type="entry name" value="UPF0718 PROTEIN YRAQ"/>
    <property type="match status" value="1"/>
</dbReference>
<accession>E7RUB9</accession>
<feature type="transmembrane region" description="Helical" evidence="7">
    <location>
        <begin position="324"/>
        <end position="343"/>
    </location>
</feature>
<dbReference type="RefSeq" id="WP_005671789.1">
    <property type="nucleotide sequence ID" value="NZ_CP146288.1"/>
</dbReference>
<feature type="transmembrane region" description="Helical" evidence="7">
    <location>
        <begin position="76"/>
        <end position="99"/>
    </location>
</feature>
<feature type="transmembrane region" description="Helical" evidence="7">
    <location>
        <begin position="286"/>
        <end position="312"/>
    </location>
</feature>
<sequence length="409" mass="43360">MSSNPIESAAVPTAKRFPAWKPLLFLAILCVGLYWVKWDPYYHKAFVAIEKHDIGKSILADSYDSPWQAMWQYAQVYFLAIWKAAVLGIVLGSLVQILLPPDWIVRFLGRSRLGSHLVATLAALPGMMCTCCAAPVAVGLYRARASASASVTYWVANPVLNPATLVFMYFVLGGGFTLLRVVFGVVLVFGAAWLVGRLAERREVSGGRDTALPGDTTVRGSANGAAGLAAGSVTESNAALDRTGATALPRVAANTGGVSVNTTLAAAQAAADAEARKPFLQRWLPALWQLFLSTVPVYVITVLALSLARVWLFPHVDGALGDGVLWIVFFAVVGTLFVIPTAAEIPIVQGMLALGLGTGSAGALLLTLPSVSLPSLLMMRDVLGTRLLWTVAGWVALVGVLAGLVAYWV</sequence>
<evidence type="ECO:0000256" key="2">
    <source>
        <dbReference type="ARBA" id="ARBA00006386"/>
    </source>
</evidence>
<dbReference type="EMBL" id="AEQP01000001">
    <property type="protein sequence ID" value="EFV95902.1"/>
    <property type="molecule type" value="Genomic_DNA"/>
</dbReference>
<dbReference type="GO" id="GO:0005886">
    <property type="term" value="C:plasma membrane"/>
    <property type="evidence" value="ECO:0007669"/>
    <property type="project" value="UniProtKB-SubCell"/>
</dbReference>
<dbReference type="InterPro" id="IPR017969">
    <property type="entry name" value="Heavy-metal-associated_CS"/>
</dbReference>
<dbReference type="InterPro" id="IPR005524">
    <property type="entry name" value="DUF318"/>
</dbReference>
<reference evidence="8 9" key="1">
    <citation type="submission" date="2010-12" db="EMBL/GenBank/DDBJ databases">
        <authorList>
            <person name="Muzny D."/>
            <person name="Qin X."/>
            <person name="Deng J."/>
            <person name="Jiang H."/>
            <person name="Liu Y."/>
            <person name="Qu J."/>
            <person name="Song X.-Z."/>
            <person name="Zhang L."/>
            <person name="Thornton R."/>
            <person name="Coyle M."/>
            <person name="Francisco L."/>
            <person name="Jackson L."/>
            <person name="Javaid M."/>
            <person name="Korchina V."/>
            <person name="Kovar C."/>
            <person name="Mata R."/>
            <person name="Mathew T."/>
            <person name="Ngo R."/>
            <person name="Nguyen L."/>
            <person name="Nguyen N."/>
            <person name="Okwuonu G."/>
            <person name="Ongeri F."/>
            <person name="Pham C."/>
            <person name="Simmons D."/>
            <person name="Wilczek-Boney K."/>
            <person name="Hale W."/>
            <person name="Jakkamsetti A."/>
            <person name="Pham P."/>
            <person name="Ruth R."/>
            <person name="San Lucas F."/>
            <person name="Warren J."/>
            <person name="Zhang J."/>
            <person name="Zhao Z."/>
            <person name="Zhou C."/>
            <person name="Zhu D."/>
            <person name="Lee S."/>
            <person name="Bess C."/>
            <person name="Blankenburg K."/>
            <person name="Forbes L."/>
            <person name="Fu Q."/>
            <person name="Gubbala S."/>
            <person name="Hirani K."/>
            <person name="Jayaseelan J.C."/>
            <person name="Lara F."/>
            <person name="Munidasa M."/>
            <person name="Palculict T."/>
            <person name="Patil S."/>
            <person name="Pu L.-L."/>
            <person name="Saada N."/>
            <person name="Tang L."/>
            <person name="Weissenberger G."/>
            <person name="Zhu Y."/>
            <person name="Hemphill L."/>
            <person name="Shang Y."/>
            <person name="Youmans B."/>
            <person name="Ayvaz T."/>
            <person name="Ross M."/>
            <person name="Santibanez J."/>
            <person name="Aqrawi P."/>
            <person name="Gross S."/>
            <person name="Joshi V."/>
            <person name="Fowler G."/>
            <person name="Nazareth L."/>
            <person name="Reid J."/>
            <person name="Worley K."/>
            <person name="Petrosino J."/>
            <person name="Highlander S."/>
            <person name="Gibbs R."/>
        </authorList>
    </citation>
    <scope>NUCLEOTIDE SEQUENCE [LARGE SCALE GENOMIC DNA]</scope>
    <source>
        <strain evidence="8 9">ATCC 51599</strain>
    </source>
</reference>
<feature type="transmembrane region" description="Helical" evidence="7">
    <location>
        <begin position="119"/>
        <end position="141"/>
    </location>
</feature>
<keyword evidence="6 7" id="KW-0472">Membrane</keyword>
<keyword evidence="9" id="KW-1185">Reference proteome</keyword>
<keyword evidence="3" id="KW-1003">Cell membrane</keyword>
<feature type="transmembrane region" description="Helical" evidence="7">
    <location>
        <begin position="388"/>
        <end position="408"/>
    </location>
</feature>
<feature type="transmembrane region" description="Helical" evidence="7">
    <location>
        <begin position="350"/>
        <end position="368"/>
    </location>
</feature>
<dbReference type="STRING" id="887898.HMPREF0551_0085"/>
<organism evidence="8 9">
    <name type="scientific">Lautropia mirabilis ATCC 51599</name>
    <dbReference type="NCBI Taxonomy" id="887898"/>
    <lineage>
        <taxon>Bacteria</taxon>
        <taxon>Pseudomonadati</taxon>
        <taxon>Pseudomonadota</taxon>
        <taxon>Betaproteobacteria</taxon>
        <taxon>Burkholderiales</taxon>
        <taxon>Burkholderiaceae</taxon>
        <taxon>Lautropia</taxon>
    </lineage>
</organism>
<evidence type="ECO:0000256" key="6">
    <source>
        <dbReference type="ARBA" id="ARBA00023136"/>
    </source>
</evidence>
<keyword evidence="5 7" id="KW-1133">Transmembrane helix</keyword>
<keyword evidence="4 7" id="KW-0812">Transmembrane</keyword>
<name>E7RUB9_9BURK</name>
<evidence type="ECO:0000256" key="4">
    <source>
        <dbReference type="ARBA" id="ARBA00022692"/>
    </source>
</evidence>
<comment type="caution">
    <text evidence="8">The sequence shown here is derived from an EMBL/GenBank/DDBJ whole genome shotgun (WGS) entry which is preliminary data.</text>
</comment>
<evidence type="ECO:0000256" key="7">
    <source>
        <dbReference type="SAM" id="Phobius"/>
    </source>
</evidence>
<gene>
    <name evidence="8" type="ORF">HMPREF0551_0085</name>
</gene>
<feature type="transmembrane region" description="Helical" evidence="7">
    <location>
        <begin position="20"/>
        <end position="36"/>
    </location>
</feature>
<evidence type="ECO:0000313" key="9">
    <source>
        <dbReference type="Proteomes" id="UP000011021"/>
    </source>
</evidence>
<dbReference type="Pfam" id="PF03773">
    <property type="entry name" value="ArsP_1"/>
    <property type="match status" value="1"/>
</dbReference>
<feature type="transmembrane region" description="Helical" evidence="7">
    <location>
        <begin position="178"/>
        <end position="196"/>
    </location>
</feature>
<dbReference type="eggNOG" id="COG0701">
    <property type="taxonomic scope" value="Bacteria"/>
</dbReference>
<evidence type="ECO:0000313" key="8">
    <source>
        <dbReference type="EMBL" id="EFV95902.1"/>
    </source>
</evidence>
<protein>
    <submittedName>
        <fullName evidence="8">Putative permease</fullName>
    </submittedName>
</protein>
<dbReference type="AlphaFoldDB" id="E7RUB9"/>
<proteinExistence type="inferred from homology"/>
<feature type="transmembrane region" description="Helical" evidence="7">
    <location>
        <begin position="153"/>
        <end position="172"/>
    </location>
</feature>
<comment type="subcellular location">
    <subcellularLocation>
        <location evidence="1">Cell membrane</location>
        <topology evidence="1">Multi-pass membrane protein</topology>
    </subcellularLocation>
</comment>
<evidence type="ECO:0000256" key="3">
    <source>
        <dbReference type="ARBA" id="ARBA00022475"/>
    </source>
</evidence>
<dbReference type="Proteomes" id="UP000011021">
    <property type="component" value="Unassembled WGS sequence"/>
</dbReference>
<dbReference type="PROSITE" id="PS01047">
    <property type="entry name" value="HMA_1"/>
    <property type="match status" value="1"/>
</dbReference>
<dbReference type="GO" id="GO:0046872">
    <property type="term" value="F:metal ion binding"/>
    <property type="evidence" value="ECO:0007669"/>
    <property type="project" value="InterPro"/>
</dbReference>